<dbReference type="SUPFAM" id="SSF56925">
    <property type="entry name" value="OMPA-like"/>
    <property type="match status" value="1"/>
</dbReference>
<dbReference type="AlphaFoldDB" id="A0A0M6Y1R9"/>
<dbReference type="EMBL" id="CXST01000001">
    <property type="protein sequence ID" value="CTQ43628.1"/>
    <property type="molecule type" value="Genomic_DNA"/>
</dbReference>
<keyword evidence="9" id="KW-1185">Reference proteome</keyword>
<evidence type="ECO:0000256" key="6">
    <source>
        <dbReference type="SAM" id="SignalP"/>
    </source>
</evidence>
<proteinExistence type="inferred from homology"/>
<keyword evidence="2 6" id="KW-0732">Signal</keyword>
<gene>
    <name evidence="8" type="ORF">LAL4801_02068</name>
</gene>
<dbReference type="InterPro" id="IPR051692">
    <property type="entry name" value="OMP-like"/>
</dbReference>
<dbReference type="GO" id="GO:0009279">
    <property type="term" value="C:cell outer membrane"/>
    <property type="evidence" value="ECO:0007669"/>
    <property type="project" value="UniProtKB-SubCell"/>
</dbReference>
<evidence type="ECO:0000313" key="8">
    <source>
        <dbReference type="EMBL" id="CTQ43628.1"/>
    </source>
</evidence>
<dbReference type="RefSeq" id="WP_055655843.1">
    <property type="nucleotide sequence ID" value="NZ_CP045627.1"/>
</dbReference>
<dbReference type="Pfam" id="PF13505">
    <property type="entry name" value="OMP_b-brl"/>
    <property type="match status" value="1"/>
</dbReference>
<comment type="subcellular location">
    <subcellularLocation>
        <location evidence="1">Cell outer membrane</location>
    </subcellularLocation>
</comment>
<organism evidence="8 9">
    <name type="scientific">Roseibium aggregatum</name>
    <dbReference type="NCBI Taxonomy" id="187304"/>
    <lineage>
        <taxon>Bacteria</taxon>
        <taxon>Pseudomonadati</taxon>
        <taxon>Pseudomonadota</taxon>
        <taxon>Alphaproteobacteria</taxon>
        <taxon>Hyphomicrobiales</taxon>
        <taxon>Stappiaceae</taxon>
        <taxon>Roseibium</taxon>
    </lineage>
</organism>
<protein>
    <submittedName>
        <fullName evidence="8">Opacity protein antigens</fullName>
    </submittedName>
</protein>
<dbReference type="InterPro" id="IPR011250">
    <property type="entry name" value="OMP/PagP_B-barrel"/>
</dbReference>
<reference evidence="9" key="1">
    <citation type="submission" date="2015-07" db="EMBL/GenBank/DDBJ databases">
        <authorList>
            <person name="Rodrigo-Torres Lidia"/>
            <person name="Arahal R.David."/>
        </authorList>
    </citation>
    <scope>NUCLEOTIDE SEQUENCE [LARGE SCALE GENOMIC DNA]</scope>
    <source>
        <strain evidence="9">CECT 4801</strain>
    </source>
</reference>
<comment type="similarity">
    <text evidence="5">Belongs to the Omp25/RopB family.</text>
</comment>
<dbReference type="Proteomes" id="UP000048926">
    <property type="component" value="Unassembled WGS sequence"/>
</dbReference>
<evidence type="ECO:0000256" key="4">
    <source>
        <dbReference type="ARBA" id="ARBA00023237"/>
    </source>
</evidence>
<dbReference type="PANTHER" id="PTHR34001:SF3">
    <property type="entry name" value="BLL7405 PROTEIN"/>
    <property type="match status" value="1"/>
</dbReference>
<keyword evidence="4" id="KW-0998">Cell outer membrane</keyword>
<dbReference type="STRING" id="187304.B0E33_19630"/>
<evidence type="ECO:0000256" key="3">
    <source>
        <dbReference type="ARBA" id="ARBA00023136"/>
    </source>
</evidence>
<dbReference type="Gene3D" id="2.40.160.20">
    <property type="match status" value="1"/>
</dbReference>
<evidence type="ECO:0000313" key="9">
    <source>
        <dbReference type="Proteomes" id="UP000048926"/>
    </source>
</evidence>
<evidence type="ECO:0000259" key="7">
    <source>
        <dbReference type="Pfam" id="PF13505"/>
    </source>
</evidence>
<dbReference type="InterPro" id="IPR027385">
    <property type="entry name" value="Beta-barrel_OMP"/>
</dbReference>
<evidence type="ECO:0000256" key="5">
    <source>
        <dbReference type="ARBA" id="ARBA00038306"/>
    </source>
</evidence>
<feature type="domain" description="Outer membrane protein beta-barrel" evidence="7">
    <location>
        <begin position="38"/>
        <end position="223"/>
    </location>
</feature>
<keyword evidence="3" id="KW-0472">Membrane</keyword>
<dbReference type="PANTHER" id="PTHR34001">
    <property type="entry name" value="BLL7405 PROTEIN"/>
    <property type="match status" value="1"/>
</dbReference>
<feature type="chain" id="PRO_5005807447" evidence="6">
    <location>
        <begin position="24"/>
        <end position="223"/>
    </location>
</feature>
<evidence type="ECO:0000256" key="1">
    <source>
        <dbReference type="ARBA" id="ARBA00004442"/>
    </source>
</evidence>
<sequence>MKRLALAGMALTAATVASAPVLAADLPQSPAPAYEAVPAPQQSIDWTGLYVGGNLGWAFGQFDNKAGNNTGLGVDANGIAGGLYTGYNFQVTPNIVVGAEADFSLTDLEKSKSNGGLTLRSKSDWNSNFRGRVGYAFDRYMVYGAGGLAIADLEVSGNGDTDSKTALGWTLGAGGEAAITNNISAKLEYVYQDFGEQDFNLNGTGVSSDFNNSQVRMGIGYKF</sequence>
<evidence type="ECO:0000256" key="2">
    <source>
        <dbReference type="ARBA" id="ARBA00022729"/>
    </source>
</evidence>
<accession>A0A0M6Y1R9</accession>
<dbReference type="OrthoDB" id="268975at2"/>
<feature type="signal peptide" evidence="6">
    <location>
        <begin position="1"/>
        <end position="23"/>
    </location>
</feature>
<name>A0A0M6Y1R9_9HYPH</name>